<keyword evidence="4" id="KW-0677">Repeat</keyword>
<feature type="transmembrane region" description="Helical" evidence="11">
    <location>
        <begin position="383"/>
        <end position="407"/>
    </location>
</feature>
<dbReference type="SMART" id="SM00382">
    <property type="entry name" value="AAA"/>
    <property type="match status" value="2"/>
</dbReference>
<dbReference type="Pfam" id="PF00005">
    <property type="entry name" value="ABC_tran"/>
    <property type="match status" value="2"/>
</dbReference>
<comment type="caution">
    <text evidence="14">The sequence shown here is derived from an EMBL/GenBank/DDBJ whole genome shotgun (WGS) entry which is preliminary data.</text>
</comment>
<dbReference type="CDD" id="cd18596">
    <property type="entry name" value="ABC_6TM_VMR1_D1_like"/>
    <property type="match status" value="1"/>
</dbReference>
<dbReference type="InParanoid" id="A0A1Y2BBH5"/>
<dbReference type="STRING" id="71784.A0A1Y2BBH5"/>
<feature type="transmembrane region" description="Helical" evidence="11">
    <location>
        <begin position="1002"/>
        <end position="1024"/>
    </location>
</feature>
<feature type="transmembrane region" description="Helical" evidence="11">
    <location>
        <begin position="334"/>
        <end position="358"/>
    </location>
</feature>
<dbReference type="CDD" id="cd03244">
    <property type="entry name" value="ABCC_MRP_domain2"/>
    <property type="match status" value="1"/>
</dbReference>
<dbReference type="Gene3D" id="3.40.50.300">
    <property type="entry name" value="P-loop containing nucleotide triphosphate hydrolases"/>
    <property type="match status" value="2"/>
</dbReference>
<dbReference type="GO" id="GO:0005524">
    <property type="term" value="F:ATP binding"/>
    <property type="evidence" value="ECO:0007669"/>
    <property type="project" value="UniProtKB-KW"/>
</dbReference>
<feature type="transmembrane region" description="Helical" evidence="11">
    <location>
        <begin position="1126"/>
        <end position="1145"/>
    </location>
</feature>
<dbReference type="PROSITE" id="PS50929">
    <property type="entry name" value="ABC_TM1F"/>
    <property type="match status" value="2"/>
</dbReference>
<dbReference type="Pfam" id="PF00664">
    <property type="entry name" value="ABC_membrane"/>
    <property type="match status" value="2"/>
</dbReference>
<evidence type="ECO:0000256" key="10">
    <source>
        <dbReference type="SAM" id="MobiDB-lite"/>
    </source>
</evidence>
<evidence type="ECO:0000256" key="4">
    <source>
        <dbReference type="ARBA" id="ARBA00022737"/>
    </source>
</evidence>
<dbReference type="PANTHER" id="PTHR24223:SF353">
    <property type="entry name" value="ABC TRANSPORTER ATP-BINDING PROTEIN_PERMEASE VMR1-RELATED"/>
    <property type="match status" value="1"/>
</dbReference>
<dbReference type="CDD" id="cd03250">
    <property type="entry name" value="ABCC_MRP_domain1"/>
    <property type="match status" value="1"/>
</dbReference>
<feature type="transmembrane region" description="Helical" evidence="11">
    <location>
        <begin position="478"/>
        <end position="497"/>
    </location>
</feature>
<keyword evidence="9" id="KW-0325">Glycoprotein</keyword>
<evidence type="ECO:0000256" key="1">
    <source>
        <dbReference type="ARBA" id="ARBA00004141"/>
    </source>
</evidence>
<feature type="region of interest" description="Disordered" evidence="10">
    <location>
        <begin position="1447"/>
        <end position="1469"/>
    </location>
</feature>
<keyword evidence="8 11" id="KW-0472">Membrane</keyword>
<dbReference type="PROSITE" id="PS50893">
    <property type="entry name" value="ABC_TRANSPORTER_2"/>
    <property type="match status" value="2"/>
</dbReference>
<evidence type="ECO:0000256" key="7">
    <source>
        <dbReference type="ARBA" id="ARBA00022989"/>
    </source>
</evidence>
<dbReference type="InterPro" id="IPR036640">
    <property type="entry name" value="ABC1_TM_sf"/>
</dbReference>
<comment type="subcellular location">
    <subcellularLocation>
        <location evidence="1">Membrane</location>
        <topology evidence="1">Multi-pass membrane protein</topology>
    </subcellularLocation>
</comment>
<dbReference type="FunFam" id="1.20.1560.10:FF:000013">
    <property type="entry name" value="ABC transporter C family member 2"/>
    <property type="match status" value="1"/>
</dbReference>
<evidence type="ECO:0000313" key="15">
    <source>
        <dbReference type="Proteomes" id="UP000193986"/>
    </source>
</evidence>
<dbReference type="GO" id="GO:0016887">
    <property type="term" value="F:ATP hydrolysis activity"/>
    <property type="evidence" value="ECO:0007669"/>
    <property type="project" value="InterPro"/>
</dbReference>
<feature type="transmembrane region" description="Helical" evidence="11">
    <location>
        <begin position="138"/>
        <end position="157"/>
    </location>
</feature>
<evidence type="ECO:0000256" key="8">
    <source>
        <dbReference type="ARBA" id="ARBA00023136"/>
    </source>
</evidence>
<evidence type="ECO:0000256" key="9">
    <source>
        <dbReference type="ARBA" id="ARBA00023180"/>
    </source>
</evidence>
<evidence type="ECO:0000256" key="11">
    <source>
        <dbReference type="SAM" id="Phobius"/>
    </source>
</evidence>
<dbReference type="FunFam" id="3.40.50.300:FF:004162">
    <property type="entry name" value="ATP binding cassette subfamily C member 5"/>
    <property type="match status" value="1"/>
</dbReference>
<dbReference type="FunFam" id="3.40.50.300:FF:000825">
    <property type="entry name" value="ABC bile acid transporter"/>
    <property type="match status" value="1"/>
</dbReference>
<name>A0A1Y2BBH5_9TREE</name>
<dbReference type="InterPro" id="IPR027417">
    <property type="entry name" value="P-loop_NTPase"/>
</dbReference>
<dbReference type="PROSITE" id="PS00211">
    <property type="entry name" value="ABC_TRANSPORTER_1"/>
    <property type="match status" value="1"/>
</dbReference>
<sequence>MVHMQSWPFTPVGECNVFWDGTDFTPCFRQEYLARWPFVVMGVSAITLVLYYIVLFFASRTPPPSLSSSTLISPTAKSNLAQLEADVILGAIAANLLPPKVDVTTDEKAVPPDEAVELIEDYKSIPAKIAFWNRLRGWLALGGGLVWFGVELARCIVQGGWWGIAFPIFFVLITLLPAVPLCTILTLHLIPALIEFRSLIVAPGRPGVGLAPPIVELVFWALLISVPYAEDMTDLLAGINSRGGGSSGSYGSKLPSHPEEPTSVFSRATYTFMLPFLFKHYFTPIKLEDIPALREDDSAASSLGAFRAYQARRDAQYAKKHKNEQRKRRLPWDLLSFFAGDLFLQAAWATLFVCLQYLPPTGLRLLLQYVSERDTNPRPGHVAFMYVAMMVIGQTVGVTAMGQALYLGRRLCIRLRAIIIAEVFTKALRRQDLAGSVKKATPKNEKTGAPAQEAGATDGKINNLVAVDSFQISEICAYAFYIWSCPFAIVINSILLYNTLGVAAFAGIAVLVILLPVHTLISSVFTIVQRRFMGAVDVRLEAVTEVIAHIKLIKFNAWETKFFDRMMVSRRNELKWLWRRYVVNLCYNSIIWATPILVTVSAFAVHALVLKKPLTADRAFSSLILFNMLRDPMGLLQDTITRVLQSYVSCNRIQDYLDEPDTLKYSQLSTPGPDDPSVGFSGAVVSYLTSEDINEAEFEPFQLGELDLSFPVGQLSVITGPVGSGKTTLILALLGETMLLKGKVFMPDDHANRDICPIDPATGLSDTVAFCAQTPWLIGASIRDNIVFGCAWDAKRYNAVVDACALRKDFEIFELEDETEVGEKGTTCSGGQKARIALARALYSPAKTVILDDVLSAVDAQTARHLHVHCLKGTLMRGRTCILVSHAIPLVAPSAAYIVSLDGGRVTAAGPPSELASVLDLPDDEESTSPSSSTLTPDSTHDIIEENLDGIEADALEMQKQVEADKAAKADKKLVSSELQAQGSVGWGTYVLYYSAMGRFPYWVLLITAFFASQGLQVATTAWIKDWANAVDRRQRIHAYLFESDRSTQFYLGVYCAIGLAFVATVAMRIGLNYYGGITASKRLYKKLLKRVLGAKMRFFDSTPSGRIMNRLSKDVSSIDLEAAEIMLFFAQCIMNVAAVLAVIIFSTPLFLVALILIAVLYWAVGTIYVTTSREIKRFDSVTRSPFFVSFSEALVGMSTIRSYGDSARFMRKLFQELDQNTRCFWYLWQANRVLNNFSNFVGSLVTIFACLLALRNPKMDAGAVGLSITYALSFTEYVLWVVRLYAASQMAMNSVERVAEYLELEVEEEDHAKGAEPPAYWPSQDGSVVVEDLTCRYAPQLTPVLRGVSFTIKPKEKIGICGRTGSGKSTLALSFFRFLHQESGSIIIDGLDISKLSLATLRSRLTILPQEAQLFSGTIRDNLDPFDQHEDMEVWEALRQCGLAGRTPGTSRAVSRSASAKDLPAQKKDKDLRVQSLKNLQAEALKPGAEQGDEAGEEEVEERVVIRSLDEKVAVGGKNFSEDSLSSHTTCYRLLRPMCPIGQGQRQLLALARGLLKLRNSNFLIMDESTANLDHATDMTIQNVLRTGLADTQMLVIAHRLMTVAGLDKILVLDHGKVLEFGTPWELMQNEEGTFRDLCRQSGEEKELFEMAKNVHEAKLAAAQ</sequence>
<keyword evidence="7 11" id="KW-1133">Transmembrane helix</keyword>
<reference evidence="14 15" key="1">
    <citation type="submission" date="2016-07" db="EMBL/GenBank/DDBJ databases">
        <title>Pervasive Adenine N6-methylation of Active Genes in Fungi.</title>
        <authorList>
            <consortium name="DOE Joint Genome Institute"/>
            <person name="Mondo S.J."/>
            <person name="Dannebaum R.O."/>
            <person name="Kuo R.C."/>
            <person name="Labutti K."/>
            <person name="Haridas S."/>
            <person name="Kuo A."/>
            <person name="Salamov A."/>
            <person name="Ahrendt S.R."/>
            <person name="Lipzen A."/>
            <person name="Sullivan W."/>
            <person name="Andreopoulos W.B."/>
            <person name="Clum A."/>
            <person name="Lindquist E."/>
            <person name="Daum C."/>
            <person name="Ramamoorthy G.K."/>
            <person name="Gryganskyi A."/>
            <person name="Culley D."/>
            <person name="Magnuson J.K."/>
            <person name="James T.Y."/>
            <person name="O'Malley M.A."/>
            <person name="Stajich J.E."/>
            <person name="Spatafora J.W."/>
            <person name="Visel A."/>
            <person name="Grigoriev I.V."/>
        </authorList>
    </citation>
    <scope>NUCLEOTIDE SEQUENCE [LARGE SCALE GENOMIC DNA]</scope>
    <source>
        <strain evidence="14 15">68-887.2</strain>
    </source>
</reference>
<evidence type="ECO:0000313" key="14">
    <source>
        <dbReference type="EMBL" id="ORY32179.1"/>
    </source>
</evidence>
<feature type="transmembrane region" description="Helical" evidence="11">
    <location>
        <begin position="38"/>
        <end position="58"/>
    </location>
</feature>
<proteinExistence type="predicted"/>
<keyword evidence="2" id="KW-0813">Transport</keyword>
<keyword evidence="15" id="KW-1185">Reference proteome</keyword>
<feature type="domain" description="ABC transmembrane type-1" evidence="13">
    <location>
        <begin position="343"/>
        <end position="645"/>
    </location>
</feature>
<dbReference type="CDD" id="cd18604">
    <property type="entry name" value="ABC_6TM_VMR1_D2_like"/>
    <property type="match status" value="1"/>
</dbReference>
<dbReference type="Proteomes" id="UP000193986">
    <property type="component" value="Unassembled WGS sequence"/>
</dbReference>
<feature type="transmembrane region" description="Helical" evidence="11">
    <location>
        <begin position="1050"/>
        <end position="1072"/>
    </location>
</feature>
<dbReference type="GO" id="GO:0140359">
    <property type="term" value="F:ABC-type transporter activity"/>
    <property type="evidence" value="ECO:0007669"/>
    <property type="project" value="InterPro"/>
</dbReference>
<feature type="transmembrane region" description="Helical" evidence="11">
    <location>
        <begin position="1262"/>
        <end position="1283"/>
    </location>
</feature>
<feature type="region of interest" description="Disordered" evidence="10">
    <location>
        <begin position="920"/>
        <end position="939"/>
    </location>
</feature>
<gene>
    <name evidence="14" type="ORF">BCR39DRAFT_493160</name>
</gene>
<feature type="transmembrane region" description="Helical" evidence="11">
    <location>
        <begin position="210"/>
        <end position="229"/>
    </location>
</feature>
<evidence type="ECO:0000256" key="3">
    <source>
        <dbReference type="ARBA" id="ARBA00022692"/>
    </source>
</evidence>
<feature type="transmembrane region" description="Helical" evidence="11">
    <location>
        <begin position="590"/>
        <end position="610"/>
    </location>
</feature>
<feature type="transmembrane region" description="Helical" evidence="11">
    <location>
        <begin position="1238"/>
        <end position="1255"/>
    </location>
</feature>
<feature type="compositionally biased region" description="Low complexity" evidence="10">
    <location>
        <begin position="928"/>
        <end position="938"/>
    </location>
</feature>
<feature type="domain" description="ABC transporter" evidence="12">
    <location>
        <begin position="688"/>
        <end position="928"/>
    </location>
</feature>
<organism evidence="14 15">
    <name type="scientific">Naematelia encephala</name>
    <dbReference type="NCBI Taxonomy" id="71784"/>
    <lineage>
        <taxon>Eukaryota</taxon>
        <taxon>Fungi</taxon>
        <taxon>Dikarya</taxon>
        <taxon>Basidiomycota</taxon>
        <taxon>Agaricomycotina</taxon>
        <taxon>Tremellomycetes</taxon>
        <taxon>Tremellales</taxon>
        <taxon>Naemateliaceae</taxon>
        <taxon>Naematelia</taxon>
    </lineage>
</organism>
<feature type="transmembrane region" description="Helical" evidence="11">
    <location>
        <begin position="1151"/>
        <end position="1170"/>
    </location>
</feature>
<dbReference type="InterPro" id="IPR003593">
    <property type="entry name" value="AAA+_ATPase"/>
</dbReference>
<evidence type="ECO:0000256" key="5">
    <source>
        <dbReference type="ARBA" id="ARBA00022741"/>
    </source>
</evidence>
<evidence type="ECO:0000259" key="12">
    <source>
        <dbReference type="PROSITE" id="PS50893"/>
    </source>
</evidence>
<dbReference type="SUPFAM" id="SSF90123">
    <property type="entry name" value="ABC transporter transmembrane region"/>
    <property type="match status" value="2"/>
</dbReference>
<evidence type="ECO:0000256" key="2">
    <source>
        <dbReference type="ARBA" id="ARBA00022448"/>
    </source>
</evidence>
<dbReference type="GO" id="GO:0000329">
    <property type="term" value="C:fungal-type vacuole membrane"/>
    <property type="evidence" value="ECO:0007669"/>
    <property type="project" value="TreeGrafter"/>
</dbReference>
<feature type="domain" description="ABC transmembrane type-1" evidence="13">
    <location>
        <begin position="1004"/>
        <end position="1291"/>
    </location>
</feature>
<dbReference type="Gene3D" id="1.20.1560.10">
    <property type="entry name" value="ABC transporter type 1, transmembrane domain"/>
    <property type="match status" value="2"/>
</dbReference>
<evidence type="ECO:0000259" key="13">
    <source>
        <dbReference type="PROSITE" id="PS50929"/>
    </source>
</evidence>
<keyword evidence="3 11" id="KW-0812">Transmembrane</keyword>
<protein>
    <submittedName>
        <fullName evidence="14">ABC transporter type 1, transmembrane domain-containing protein</fullName>
    </submittedName>
</protein>
<dbReference type="EMBL" id="MCFC01000011">
    <property type="protein sequence ID" value="ORY32179.1"/>
    <property type="molecule type" value="Genomic_DNA"/>
</dbReference>
<dbReference type="InterPro" id="IPR050173">
    <property type="entry name" value="ABC_transporter_C-like"/>
</dbReference>
<dbReference type="PANTHER" id="PTHR24223">
    <property type="entry name" value="ATP-BINDING CASSETTE SUB-FAMILY C"/>
    <property type="match status" value="1"/>
</dbReference>
<dbReference type="InterPro" id="IPR011527">
    <property type="entry name" value="ABC1_TM_dom"/>
</dbReference>
<keyword evidence="6" id="KW-0067">ATP-binding</keyword>
<feature type="domain" description="ABC transporter" evidence="12">
    <location>
        <begin position="1329"/>
        <end position="1641"/>
    </location>
</feature>
<evidence type="ECO:0000256" key="6">
    <source>
        <dbReference type="ARBA" id="ARBA00022840"/>
    </source>
</evidence>
<dbReference type="InterPro" id="IPR017871">
    <property type="entry name" value="ABC_transporter-like_CS"/>
</dbReference>
<dbReference type="OrthoDB" id="6500128at2759"/>
<dbReference type="InterPro" id="IPR003439">
    <property type="entry name" value="ABC_transporter-like_ATP-bd"/>
</dbReference>
<dbReference type="SUPFAM" id="SSF52540">
    <property type="entry name" value="P-loop containing nucleoside triphosphate hydrolases"/>
    <property type="match status" value="2"/>
</dbReference>
<keyword evidence="5" id="KW-0547">Nucleotide-binding</keyword>
<feature type="transmembrane region" description="Helical" evidence="11">
    <location>
        <begin position="503"/>
        <end position="528"/>
    </location>
</feature>
<feature type="transmembrane region" description="Helical" evidence="11">
    <location>
        <begin position="164"/>
        <end position="190"/>
    </location>
</feature>
<accession>A0A1Y2BBH5</accession>
<feature type="compositionally biased region" description="Polar residues" evidence="10">
    <location>
        <begin position="1449"/>
        <end position="1459"/>
    </location>
</feature>